<evidence type="ECO:0000313" key="4">
    <source>
        <dbReference type="Proteomes" id="UP000011083"/>
    </source>
</evidence>
<gene>
    <name evidence="3" type="ORF">ACA1_153250</name>
</gene>
<evidence type="ECO:0000259" key="2">
    <source>
        <dbReference type="PROSITE" id="PS50181"/>
    </source>
</evidence>
<dbReference type="RefSeq" id="XP_004353644.1">
    <property type="nucleotide sequence ID" value="XM_004353592.1"/>
</dbReference>
<organism evidence="3 4">
    <name type="scientific">Acanthamoeba castellanii (strain ATCC 30010 / Neff)</name>
    <dbReference type="NCBI Taxonomy" id="1257118"/>
    <lineage>
        <taxon>Eukaryota</taxon>
        <taxon>Amoebozoa</taxon>
        <taxon>Discosea</taxon>
        <taxon>Longamoebia</taxon>
        <taxon>Centramoebida</taxon>
        <taxon>Acanthamoebidae</taxon>
        <taxon>Acanthamoeba</taxon>
    </lineage>
</organism>
<feature type="domain" description="F-box" evidence="2">
    <location>
        <begin position="94"/>
        <end position="145"/>
    </location>
</feature>
<dbReference type="SUPFAM" id="SSF81383">
    <property type="entry name" value="F-box domain"/>
    <property type="match status" value="1"/>
</dbReference>
<dbReference type="EMBL" id="KB007837">
    <property type="protein sequence ID" value="ELR24116.1"/>
    <property type="molecule type" value="Genomic_DNA"/>
</dbReference>
<keyword evidence="4" id="KW-1185">Reference proteome</keyword>
<dbReference type="VEuPathDB" id="AmoebaDB:ACA1_153250"/>
<dbReference type="GeneID" id="14925118"/>
<dbReference type="InterPro" id="IPR036047">
    <property type="entry name" value="F-box-like_dom_sf"/>
</dbReference>
<dbReference type="PROSITE" id="PS50181">
    <property type="entry name" value="FBOX"/>
    <property type="match status" value="1"/>
</dbReference>
<dbReference type="KEGG" id="acan:ACA1_153250"/>
<accession>L8HIB8</accession>
<feature type="region of interest" description="Disordered" evidence="1">
    <location>
        <begin position="181"/>
        <end position="203"/>
    </location>
</feature>
<dbReference type="InterPro" id="IPR001810">
    <property type="entry name" value="F-box_dom"/>
</dbReference>
<feature type="region of interest" description="Disordered" evidence="1">
    <location>
        <begin position="235"/>
        <end position="299"/>
    </location>
</feature>
<evidence type="ECO:0000256" key="1">
    <source>
        <dbReference type="SAM" id="MobiDB-lite"/>
    </source>
</evidence>
<dbReference type="AlphaFoldDB" id="L8HIB8"/>
<dbReference type="Proteomes" id="UP000011083">
    <property type="component" value="Unassembled WGS sequence"/>
</dbReference>
<reference evidence="3 4" key="1">
    <citation type="journal article" date="2013" name="Genome Biol.">
        <title>Genome of Acanthamoeba castellanii highlights extensive lateral gene transfer and early evolution of tyrosine kinase signaling.</title>
        <authorList>
            <person name="Clarke M."/>
            <person name="Lohan A.J."/>
            <person name="Liu B."/>
            <person name="Lagkouvardos I."/>
            <person name="Roy S."/>
            <person name="Zafar N."/>
            <person name="Bertelli C."/>
            <person name="Schilde C."/>
            <person name="Kianianmomeni A."/>
            <person name="Burglin T.R."/>
            <person name="Frech C."/>
            <person name="Turcotte B."/>
            <person name="Kopec K.O."/>
            <person name="Synnott J.M."/>
            <person name="Choo C."/>
            <person name="Paponov I."/>
            <person name="Finkler A."/>
            <person name="Soon Heng Tan C."/>
            <person name="Hutchins A.P."/>
            <person name="Weinmeier T."/>
            <person name="Rattei T."/>
            <person name="Chu J.S."/>
            <person name="Gimenez G."/>
            <person name="Irimia M."/>
            <person name="Rigden D.J."/>
            <person name="Fitzpatrick D.A."/>
            <person name="Lorenzo-Morales J."/>
            <person name="Bateman A."/>
            <person name="Chiu C.H."/>
            <person name="Tang P."/>
            <person name="Hegemann P."/>
            <person name="Fromm H."/>
            <person name="Raoult D."/>
            <person name="Greub G."/>
            <person name="Miranda-Saavedra D."/>
            <person name="Chen N."/>
            <person name="Nash P."/>
            <person name="Ginger M.L."/>
            <person name="Horn M."/>
            <person name="Schaap P."/>
            <person name="Caler L."/>
            <person name="Loftus B."/>
        </authorList>
    </citation>
    <scope>NUCLEOTIDE SEQUENCE [LARGE SCALE GENOMIC DNA]</scope>
    <source>
        <strain evidence="3 4">Neff</strain>
    </source>
</reference>
<feature type="compositionally biased region" description="Low complexity" evidence="1">
    <location>
        <begin position="253"/>
        <end position="262"/>
    </location>
</feature>
<dbReference type="Gene3D" id="1.20.1280.50">
    <property type="match status" value="1"/>
</dbReference>
<dbReference type="CDD" id="cd09917">
    <property type="entry name" value="F-box_SF"/>
    <property type="match status" value="1"/>
</dbReference>
<protein>
    <submittedName>
        <fullName evidence="3">Fbox domain containing protein</fullName>
    </submittedName>
</protein>
<evidence type="ECO:0000313" key="3">
    <source>
        <dbReference type="EMBL" id="ELR24116.1"/>
    </source>
</evidence>
<name>L8HIB8_ACACF</name>
<sequence length="299" mass="35052">MSILRKLRTSSRHGIKEENEYAPGELFEAVRWAFGPDFALDASPPAHVTNCQRLVEAWRAARAASPSDKESSRRAEAAAAEFRAWLEVWEHGRHSDWERLPLEVMEMIFTWLPGDELQHLLATRLVCRAWHEVTSEANQPFWRRLFVSHRQLDDSKARQQQSDKKEARRQEYLKLLQIAMRQDEDEDEDGGSSSNNNRQEEEEEEEVCWKRRYFEVLHGVDMSEYEEYETKGFRTKLINGPRPGKSRPNYGRSSSSSSSPSSAKQRKRELERQQRRDRRSRYQARANAQGRAAKRDASW</sequence>
<proteinExistence type="predicted"/>
<dbReference type="Pfam" id="PF12937">
    <property type="entry name" value="F-box-like"/>
    <property type="match status" value="1"/>
</dbReference>